<name>A0A5C5ZMS8_9BACT</name>
<evidence type="ECO:0000256" key="1">
    <source>
        <dbReference type="SAM" id="Phobius"/>
    </source>
</evidence>
<protein>
    <submittedName>
        <fullName evidence="2">Uncharacterized protein</fullName>
    </submittedName>
</protein>
<feature type="transmembrane region" description="Helical" evidence="1">
    <location>
        <begin position="12"/>
        <end position="32"/>
    </location>
</feature>
<dbReference type="EMBL" id="SJPQ01000002">
    <property type="protein sequence ID" value="TWT88794.1"/>
    <property type="molecule type" value="Genomic_DNA"/>
</dbReference>
<proteinExistence type="predicted"/>
<keyword evidence="1" id="KW-0812">Transmembrane</keyword>
<evidence type="ECO:0000313" key="2">
    <source>
        <dbReference type="EMBL" id="TWT88794.1"/>
    </source>
</evidence>
<sequence>MLGDLPTPPGHAPSSLVTLGVLVLLVIAWHTLEWLLGW</sequence>
<dbReference type="Proteomes" id="UP000315440">
    <property type="component" value="Unassembled WGS sequence"/>
</dbReference>
<reference evidence="2 3" key="1">
    <citation type="submission" date="2019-02" db="EMBL/GenBank/DDBJ databases">
        <title>Deep-cultivation of Planctomycetes and their phenomic and genomic characterization uncovers novel biology.</title>
        <authorList>
            <person name="Wiegand S."/>
            <person name="Jogler M."/>
            <person name="Boedeker C."/>
            <person name="Pinto D."/>
            <person name="Vollmers J."/>
            <person name="Rivas-Marin E."/>
            <person name="Kohn T."/>
            <person name="Peeters S.H."/>
            <person name="Heuer A."/>
            <person name="Rast P."/>
            <person name="Oberbeckmann S."/>
            <person name="Bunk B."/>
            <person name="Jeske O."/>
            <person name="Meyerdierks A."/>
            <person name="Storesund J.E."/>
            <person name="Kallscheuer N."/>
            <person name="Luecker S."/>
            <person name="Lage O.M."/>
            <person name="Pohl T."/>
            <person name="Merkel B.J."/>
            <person name="Hornburger P."/>
            <person name="Mueller R.-W."/>
            <person name="Bruemmer F."/>
            <person name="Labrenz M."/>
            <person name="Spormann A.M."/>
            <person name="Op Den Camp H."/>
            <person name="Overmann J."/>
            <person name="Amann R."/>
            <person name="Jetten M.S.M."/>
            <person name="Mascher T."/>
            <person name="Medema M.H."/>
            <person name="Devos D.P."/>
            <person name="Kaster A.-K."/>
            <person name="Ovreas L."/>
            <person name="Rohde M."/>
            <person name="Galperin M.Y."/>
            <person name="Jogler C."/>
        </authorList>
    </citation>
    <scope>NUCLEOTIDE SEQUENCE [LARGE SCALE GENOMIC DNA]</scope>
    <source>
        <strain evidence="2 3">Mal64</strain>
    </source>
</reference>
<accession>A0A5C5ZMS8</accession>
<organism evidence="2 3">
    <name type="scientific">Pseudobythopirellula maris</name>
    <dbReference type="NCBI Taxonomy" id="2527991"/>
    <lineage>
        <taxon>Bacteria</taxon>
        <taxon>Pseudomonadati</taxon>
        <taxon>Planctomycetota</taxon>
        <taxon>Planctomycetia</taxon>
        <taxon>Pirellulales</taxon>
        <taxon>Lacipirellulaceae</taxon>
        <taxon>Pseudobythopirellula</taxon>
    </lineage>
</organism>
<keyword evidence="3" id="KW-1185">Reference proteome</keyword>
<dbReference type="AlphaFoldDB" id="A0A5C5ZMS8"/>
<keyword evidence="1" id="KW-1133">Transmembrane helix</keyword>
<gene>
    <name evidence="2" type="ORF">Mal64_22820</name>
</gene>
<keyword evidence="1" id="KW-0472">Membrane</keyword>
<evidence type="ECO:0000313" key="3">
    <source>
        <dbReference type="Proteomes" id="UP000315440"/>
    </source>
</evidence>
<comment type="caution">
    <text evidence="2">The sequence shown here is derived from an EMBL/GenBank/DDBJ whole genome shotgun (WGS) entry which is preliminary data.</text>
</comment>